<dbReference type="PANTHER" id="PTHR42650:SF1">
    <property type="entry name" value="GUIDED ENTRY OF TAIL-ANCHORED PROTEINS FACTOR 1"/>
    <property type="match status" value="1"/>
</dbReference>
<feature type="region of interest" description="Disordered" evidence="10">
    <location>
        <begin position="232"/>
        <end position="272"/>
    </location>
</feature>
<keyword evidence="5 9" id="KW-0256">Endoplasmic reticulum</keyword>
<evidence type="ECO:0000256" key="10">
    <source>
        <dbReference type="SAM" id="MobiDB-lite"/>
    </source>
</evidence>
<keyword evidence="4 9" id="KW-0812">Transmembrane</keyword>
<dbReference type="KEGG" id="tasa:A1Q1_07253"/>
<dbReference type="GO" id="GO:0043529">
    <property type="term" value="C:GET complex"/>
    <property type="evidence" value="ECO:0007669"/>
    <property type="project" value="InterPro"/>
</dbReference>
<evidence type="ECO:0000256" key="4">
    <source>
        <dbReference type="ARBA" id="ARBA00022692"/>
    </source>
</evidence>
<reference evidence="12 13" key="1">
    <citation type="journal article" date="2012" name="Eukaryot. Cell">
        <title>Draft genome sequence of CBS 2479, the standard type strain of Trichosporon asahii.</title>
        <authorList>
            <person name="Yang R.Y."/>
            <person name="Li H.T."/>
            <person name="Zhu H."/>
            <person name="Zhou G.P."/>
            <person name="Wang M."/>
            <person name="Wang L."/>
        </authorList>
    </citation>
    <scope>NUCLEOTIDE SEQUENCE [LARGE SCALE GENOMIC DNA]</scope>
    <source>
        <strain evidence="13">ATCC 90039 / CBS 2479 / JCM 2466 / KCTC 7840 / NCYC 2677 / UAMH 7654</strain>
    </source>
</reference>
<comment type="caution">
    <text evidence="12">The sequence shown here is derived from an EMBL/GenBank/DDBJ whole genome shotgun (WGS) entry which is preliminary data.</text>
</comment>
<dbReference type="InterPro" id="IPR028945">
    <property type="entry name" value="Get1"/>
</dbReference>
<dbReference type="EMBL" id="ALBS01000054">
    <property type="protein sequence ID" value="EJT51491.1"/>
    <property type="molecule type" value="Genomic_DNA"/>
</dbReference>
<dbReference type="GO" id="GO:0071816">
    <property type="term" value="P:tail-anchored membrane protein insertion into ER membrane"/>
    <property type="evidence" value="ECO:0007669"/>
    <property type="project" value="InterPro"/>
</dbReference>
<gene>
    <name evidence="9" type="primary">GET1</name>
    <name evidence="12" type="ORF">A1Q1_07253</name>
</gene>
<dbReference type="Gene3D" id="1.10.287.660">
    <property type="entry name" value="Helix hairpin bin"/>
    <property type="match status" value="1"/>
</dbReference>
<feature type="topological domain" description="Cytoplasmic" evidence="9">
    <location>
        <begin position="221"/>
        <end position="272"/>
    </location>
</feature>
<keyword evidence="6 9" id="KW-1133">Transmembrane helix</keyword>
<dbReference type="InterPro" id="IPR029012">
    <property type="entry name" value="Helix_hairpin_bin_sf"/>
</dbReference>
<proteinExistence type="inferred from homology"/>
<feature type="transmembrane region" description="Helical" evidence="11">
    <location>
        <begin position="140"/>
        <end position="159"/>
    </location>
</feature>
<feature type="topological domain" description="Lumenal" evidence="9">
    <location>
        <begin position="1"/>
        <end position="40"/>
    </location>
</feature>
<feature type="compositionally biased region" description="Acidic residues" evidence="10">
    <location>
        <begin position="263"/>
        <end position="272"/>
    </location>
</feature>
<evidence type="ECO:0000313" key="12">
    <source>
        <dbReference type="EMBL" id="EJT51491.1"/>
    </source>
</evidence>
<organism evidence="12 13">
    <name type="scientific">Trichosporon asahii var. asahii (strain ATCC 90039 / CBS 2479 / JCM 2466 / KCTC 7840 / NBRC 103889/ NCYC 2677 / UAMH 7654)</name>
    <name type="common">Yeast</name>
    <dbReference type="NCBI Taxonomy" id="1186058"/>
    <lineage>
        <taxon>Eukaryota</taxon>
        <taxon>Fungi</taxon>
        <taxon>Dikarya</taxon>
        <taxon>Basidiomycota</taxon>
        <taxon>Agaricomycotina</taxon>
        <taxon>Tremellomycetes</taxon>
        <taxon>Trichosporonales</taxon>
        <taxon>Trichosporonaceae</taxon>
        <taxon>Trichosporon</taxon>
    </lineage>
</organism>
<dbReference type="FunFam" id="1.10.287.660:FF:000006">
    <property type="entry name" value="Protein GET1"/>
    <property type="match status" value="1"/>
</dbReference>
<evidence type="ECO:0000256" key="6">
    <source>
        <dbReference type="ARBA" id="ARBA00022989"/>
    </source>
</evidence>
<dbReference type="Proteomes" id="UP000002748">
    <property type="component" value="Unassembled WGS sequence"/>
</dbReference>
<dbReference type="OrthoDB" id="69461at2759"/>
<evidence type="ECO:0000256" key="7">
    <source>
        <dbReference type="ARBA" id="ARBA00023054"/>
    </source>
</evidence>
<name>J5TLN6_TRIAS</name>
<dbReference type="GO" id="GO:0005789">
    <property type="term" value="C:endoplasmic reticulum membrane"/>
    <property type="evidence" value="ECO:0007669"/>
    <property type="project" value="UniProtKB-SubCell"/>
</dbReference>
<feature type="transmembrane region" description="Helical" evidence="11">
    <location>
        <begin position="40"/>
        <end position="58"/>
    </location>
</feature>
<dbReference type="PANTHER" id="PTHR42650">
    <property type="entry name" value="TAIL-ANCHORED PROTEIN INSERTION RECEPTOR WRB"/>
    <property type="match status" value="1"/>
</dbReference>
<dbReference type="Pfam" id="PF04420">
    <property type="entry name" value="CHD5"/>
    <property type="match status" value="1"/>
</dbReference>
<accession>J5TLN6</accession>
<sequence>MSEDDVLRFHRRPQIRGEAAVYLSKTPFSLPLDDMAKPNLPVVIFLQVLVTQVIAWVGKSFLQDVAFNAYSKFVLGANAKKQRELRKQVLADKAELQKTSSQDEFAKWARLKRKVDKGLEQLEKENNTINASKAAFATRFSSLIWFITTGLQLFVVWWYRKSAVFWLPEGWVPGFIAWLLRWPSAPKGEWQANKHPRKLTTGAVSSAAWATVCKRVLQSAEEVYTALKEPVPAAPTPVPVAMPSDEKARPSSRAPTGAKIEELPEVTVEELD</sequence>
<evidence type="ECO:0000256" key="5">
    <source>
        <dbReference type="ARBA" id="ARBA00022824"/>
    </source>
</evidence>
<evidence type="ECO:0000256" key="2">
    <source>
        <dbReference type="ARBA" id="ARBA00010799"/>
    </source>
</evidence>
<evidence type="ECO:0000256" key="11">
    <source>
        <dbReference type="SAM" id="Phobius"/>
    </source>
</evidence>
<comment type="similarity">
    <text evidence="2 9">Belongs to the WRB/GET1 family.</text>
</comment>
<keyword evidence="7" id="KW-0175">Coiled coil</keyword>
<comment type="caution">
    <text evidence="9">Lacks conserved residue(s) required for the propagation of feature annotation.</text>
</comment>
<protein>
    <submittedName>
        <fullName evidence="12">Guided entry of tail-anchored proteins 1</fullName>
    </submittedName>
</protein>
<dbReference type="InterPro" id="IPR027538">
    <property type="entry name" value="Get1_fungi"/>
</dbReference>
<comment type="subcellular location">
    <subcellularLocation>
        <location evidence="1">Endoplasmic reticulum membrane</location>
        <topology evidence="1">Multi-pass membrane protein</topology>
    </subcellularLocation>
</comment>
<dbReference type="AlphaFoldDB" id="J5TLN6"/>
<dbReference type="RefSeq" id="XP_014182964.1">
    <property type="nucleotide sequence ID" value="XM_014327489.1"/>
</dbReference>
<keyword evidence="3 9" id="KW-0813">Transport</keyword>
<dbReference type="HOGENOM" id="CLU_089418_0_1_1"/>
<keyword evidence="8 9" id="KW-0472">Membrane</keyword>
<evidence type="ECO:0000256" key="1">
    <source>
        <dbReference type="ARBA" id="ARBA00004477"/>
    </source>
</evidence>
<evidence type="ECO:0000256" key="8">
    <source>
        <dbReference type="ARBA" id="ARBA00023136"/>
    </source>
</evidence>
<evidence type="ECO:0000256" key="9">
    <source>
        <dbReference type="HAMAP-Rule" id="MF_03113"/>
    </source>
</evidence>
<evidence type="ECO:0000256" key="3">
    <source>
        <dbReference type="ARBA" id="ARBA00022448"/>
    </source>
</evidence>
<dbReference type="HAMAP" id="MF_03113">
    <property type="entry name" value="Get1"/>
    <property type="match status" value="1"/>
</dbReference>
<dbReference type="GO" id="GO:0043495">
    <property type="term" value="F:protein-membrane adaptor activity"/>
    <property type="evidence" value="ECO:0007669"/>
    <property type="project" value="TreeGrafter"/>
</dbReference>
<dbReference type="GeneID" id="25990765"/>
<dbReference type="VEuPathDB" id="FungiDB:A1Q1_07253"/>
<evidence type="ECO:0000313" key="13">
    <source>
        <dbReference type="Proteomes" id="UP000002748"/>
    </source>
</evidence>